<protein>
    <submittedName>
        <fullName evidence="1">Uncharacterized protein</fullName>
    </submittedName>
</protein>
<sequence length="248" mass="29981">MMNEIYERIKSEFDSFITRLDTRGIRTIEILDERVVQQMEWIRLNYDDLNQAREYVKDKYSDIYHSVNLRINYDINGYLYWARLNFYWGEHEWGQGEQTEGIWFMVQATRALALWQGYLDGLDRREHEESVQQRRKSSGSKGGFKRAGRYQPVKEELIRLLKEEKPETGWKTKRDAVDAIEPKLWRFIDGSYRKAFNKENIQRRKAFELERKPFSMVRESLDRTMLDWSRNDEAIKNAFQQVVVRRGK</sequence>
<keyword evidence="2" id="KW-1185">Reference proteome</keyword>
<gene>
    <name evidence="1" type="ORF">M998_3459</name>
</gene>
<evidence type="ECO:0000313" key="1">
    <source>
        <dbReference type="EMBL" id="OAT48033.1"/>
    </source>
</evidence>
<dbReference type="PATRIC" id="fig|1354272.4.peg.3543"/>
<proteinExistence type="predicted"/>
<reference evidence="1 2" key="1">
    <citation type="submission" date="2016-04" db="EMBL/GenBank/DDBJ databases">
        <title>ATOL: Assembling a taxonomically balanced genome-scale reconstruction of the evolutionary history of the Enterobacteriaceae.</title>
        <authorList>
            <person name="Plunkett G.III."/>
            <person name="Neeno-Eckwall E.C."/>
            <person name="Glasner J.D."/>
            <person name="Perna N.T."/>
        </authorList>
    </citation>
    <scope>NUCLEOTIDE SEQUENCE [LARGE SCALE GENOMIC DNA]</scope>
    <source>
        <strain evidence="1 2">ATCC 35613</strain>
    </source>
</reference>
<dbReference type="RefSeq" id="WP_068910020.1">
    <property type="nucleotide sequence ID" value="NZ_LXEW01000048.1"/>
</dbReference>
<dbReference type="EMBL" id="LXEW01000048">
    <property type="protein sequence ID" value="OAT48033.1"/>
    <property type="molecule type" value="Genomic_DNA"/>
</dbReference>
<organism evidence="1 2">
    <name type="scientific">Providencia heimbachae ATCC 35613</name>
    <dbReference type="NCBI Taxonomy" id="1354272"/>
    <lineage>
        <taxon>Bacteria</taxon>
        <taxon>Pseudomonadati</taxon>
        <taxon>Pseudomonadota</taxon>
        <taxon>Gammaproteobacteria</taxon>
        <taxon>Enterobacterales</taxon>
        <taxon>Morganellaceae</taxon>
        <taxon>Providencia</taxon>
    </lineage>
</organism>
<dbReference type="OrthoDB" id="6629071at2"/>
<dbReference type="Proteomes" id="UP000078224">
    <property type="component" value="Unassembled WGS sequence"/>
</dbReference>
<comment type="caution">
    <text evidence="1">The sequence shown here is derived from an EMBL/GenBank/DDBJ whole genome shotgun (WGS) entry which is preliminary data.</text>
</comment>
<dbReference type="AlphaFoldDB" id="A0A1B7JJD3"/>
<name>A0A1B7JJD3_9GAMM</name>
<evidence type="ECO:0000313" key="2">
    <source>
        <dbReference type="Proteomes" id="UP000078224"/>
    </source>
</evidence>
<accession>A0A1B7JJD3</accession>